<sequence>MDTQHVEFTRANTPMTDMPANDDPPTTRVIPFVRPEHPIIISTITPREGHAILRQVINNDTATLTRLLNDLAARDKTIPGKILVQARDRLGRNALHVALLLDDKETLSTHVPLVPARSKNPPPNTGNRHALLPPAQLHPPRRLPLAQARLPQPSHAPRPRRRQPHPIRLPPGQVVPGRAHAHGGRRGAAGRAQ</sequence>
<comment type="caution">
    <text evidence="2">The sequence shown here is derived from an EMBL/GenBank/DDBJ whole genome shotgun (WGS) entry which is preliminary data.</text>
</comment>
<keyword evidence="3" id="KW-1185">Reference proteome</keyword>
<reference evidence="2" key="1">
    <citation type="submission" date="2023-06" db="EMBL/GenBank/DDBJ databases">
        <title>Genome-scale phylogeny and comparative genomics of the fungal order Sordariales.</title>
        <authorList>
            <consortium name="Lawrence Berkeley National Laboratory"/>
            <person name="Hensen N."/>
            <person name="Bonometti L."/>
            <person name="Westerberg I."/>
            <person name="Brannstrom I.O."/>
            <person name="Guillou S."/>
            <person name="Cros-Aarteil S."/>
            <person name="Calhoun S."/>
            <person name="Haridas S."/>
            <person name="Kuo A."/>
            <person name="Mondo S."/>
            <person name="Pangilinan J."/>
            <person name="Riley R."/>
            <person name="LaButti K."/>
            <person name="Andreopoulos B."/>
            <person name="Lipzen A."/>
            <person name="Chen C."/>
            <person name="Yanf M."/>
            <person name="Daum C."/>
            <person name="Ng V."/>
            <person name="Clum A."/>
            <person name="Steindorff A."/>
            <person name="Ohm R."/>
            <person name="Martin F."/>
            <person name="Silar P."/>
            <person name="Natvig D."/>
            <person name="Lalanne C."/>
            <person name="Gautier V."/>
            <person name="Ament-velasquez S.L."/>
            <person name="Kruys A."/>
            <person name="Hutchinson M.I."/>
            <person name="Powell A.J."/>
            <person name="Barry K."/>
            <person name="Miller A.N."/>
            <person name="Grigoriev I.V."/>
            <person name="Debuchy R."/>
            <person name="Gladieux P."/>
            <person name="Thoren M.H."/>
            <person name="Johannesson H."/>
        </authorList>
    </citation>
    <scope>NUCLEOTIDE SEQUENCE</scope>
    <source>
        <strain evidence="2">SMH3187-1</strain>
    </source>
</reference>
<accession>A0AA40K4J6</accession>
<name>A0AA40K4J6_9PEZI</name>
<organism evidence="2 3">
    <name type="scientific">Schizothecium vesticola</name>
    <dbReference type="NCBI Taxonomy" id="314040"/>
    <lineage>
        <taxon>Eukaryota</taxon>
        <taxon>Fungi</taxon>
        <taxon>Dikarya</taxon>
        <taxon>Ascomycota</taxon>
        <taxon>Pezizomycotina</taxon>
        <taxon>Sordariomycetes</taxon>
        <taxon>Sordariomycetidae</taxon>
        <taxon>Sordariales</taxon>
        <taxon>Schizotheciaceae</taxon>
        <taxon>Schizothecium</taxon>
    </lineage>
</organism>
<feature type="region of interest" description="Disordered" evidence="1">
    <location>
        <begin position="113"/>
        <end position="193"/>
    </location>
</feature>
<gene>
    <name evidence="2" type="ORF">B0T18DRAFT_135486</name>
</gene>
<dbReference type="Proteomes" id="UP001172155">
    <property type="component" value="Unassembled WGS sequence"/>
</dbReference>
<evidence type="ECO:0000256" key="1">
    <source>
        <dbReference type="SAM" id="MobiDB-lite"/>
    </source>
</evidence>
<dbReference type="AlphaFoldDB" id="A0AA40K4J6"/>
<evidence type="ECO:0000313" key="2">
    <source>
        <dbReference type="EMBL" id="KAK0745663.1"/>
    </source>
</evidence>
<evidence type="ECO:0000313" key="3">
    <source>
        <dbReference type="Proteomes" id="UP001172155"/>
    </source>
</evidence>
<protein>
    <submittedName>
        <fullName evidence="2">Uncharacterized protein</fullName>
    </submittedName>
</protein>
<feature type="compositionally biased region" description="Low complexity" evidence="1">
    <location>
        <begin position="143"/>
        <end position="155"/>
    </location>
</feature>
<proteinExistence type="predicted"/>
<dbReference type="EMBL" id="JAUKUD010000004">
    <property type="protein sequence ID" value="KAK0745663.1"/>
    <property type="molecule type" value="Genomic_DNA"/>
</dbReference>